<dbReference type="InterPro" id="IPR025158">
    <property type="entry name" value="Mg_chelat-rel_C"/>
</dbReference>
<dbReference type="PRINTS" id="PR01657">
    <property type="entry name" value="MCMFAMILY"/>
</dbReference>
<evidence type="ECO:0000256" key="3">
    <source>
        <dbReference type="ARBA" id="ARBA00022840"/>
    </source>
</evidence>
<evidence type="ECO:0000313" key="5">
    <source>
        <dbReference type="EMBL" id="MEQ2636955.1"/>
    </source>
</evidence>
<dbReference type="SUPFAM" id="SSF52540">
    <property type="entry name" value="P-loop containing nucleoside triphosphate hydrolases"/>
    <property type="match status" value="1"/>
</dbReference>
<dbReference type="Pfam" id="PF13541">
    <property type="entry name" value="ChlI"/>
    <property type="match status" value="1"/>
</dbReference>
<dbReference type="Pfam" id="PF13335">
    <property type="entry name" value="Mg_chelatase_C"/>
    <property type="match status" value="1"/>
</dbReference>
<dbReference type="Pfam" id="PF01078">
    <property type="entry name" value="Mg_chelatase"/>
    <property type="match status" value="1"/>
</dbReference>
<evidence type="ECO:0000256" key="2">
    <source>
        <dbReference type="ARBA" id="ARBA00022741"/>
    </source>
</evidence>
<accession>A0ABV1IDH7</accession>
<keyword evidence="3" id="KW-0067">ATP-binding</keyword>
<dbReference type="PANTHER" id="PTHR32039">
    <property type="entry name" value="MAGNESIUM-CHELATASE SUBUNIT CHLI"/>
    <property type="match status" value="1"/>
</dbReference>
<dbReference type="SMART" id="SM00382">
    <property type="entry name" value="AAA"/>
    <property type="match status" value="1"/>
</dbReference>
<dbReference type="InterPro" id="IPR027417">
    <property type="entry name" value="P-loop_NTPase"/>
</dbReference>
<comment type="caution">
    <text evidence="5">The sequence shown here is derived from an EMBL/GenBank/DDBJ whole genome shotgun (WGS) entry which is preliminary data.</text>
</comment>
<reference evidence="5 6" key="1">
    <citation type="submission" date="2024-04" db="EMBL/GenBank/DDBJ databases">
        <title>Human intestinal bacterial collection.</title>
        <authorList>
            <person name="Pauvert C."/>
            <person name="Hitch T.C.A."/>
            <person name="Clavel T."/>
        </authorList>
    </citation>
    <scope>NUCLEOTIDE SEQUENCE [LARGE SCALE GENOMIC DNA]</scope>
    <source>
        <strain evidence="5 6">CLA-AA-H197</strain>
    </source>
</reference>
<dbReference type="Proteomes" id="UP001478817">
    <property type="component" value="Unassembled WGS sequence"/>
</dbReference>
<name>A0ABV1IDH7_9ACTN</name>
<dbReference type="InterPro" id="IPR020568">
    <property type="entry name" value="Ribosomal_Su5_D2-typ_SF"/>
</dbReference>
<feature type="domain" description="AAA+ ATPase" evidence="4">
    <location>
        <begin position="217"/>
        <end position="399"/>
    </location>
</feature>
<dbReference type="InterPro" id="IPR000523">
    <property type="entry name" value="Mg_chelatse_chII-like_cat_dom"/>
</dbReference>
<evidence type="ECO:0000259" key="4">
    <source>
        <dbReference type="SMART" id="SM00382"/>
    </source>
</evidence>
<dbReference type="InterPro" id="IPR003593">
    <property type="entry name" value="AAA+_ATPase"/>
</dbReference>
<dbReference type="Gene3D" id="3.30.230.10">
    <property type="match status" value="1"/>
</dbReference>
<protein>
    <submittedName>
        <fullName evidence="5">YifB family Mg chelatase-like AAA ATPase</fullName>
    </submittedName>
</protein>
<organism evidence="5 6">
    <name type="scientific">Paratractidigestivibacter faecalis</name>
    <dbReference type="NCBI Taxonomy" id="2292441"/>
    <lineage>
        <taxon>Bacteria</taxon>
        <taxon>Bacillati</taxon>
        <taxon>Actinomycetota</taxon>
        <taxon>Coriobacteriia</taxon>
        <taxon>Coriobacteriales</taxon>
        <taxon>Atopobiaceae</taxon>
        <taxon>Paratractidigestivibacter</taxon>
    </lineage>
</organism>
<dbReference type="InterPro" id="IPR014721">
    <property type="entry name" value="Ribsml_uS5_D2-typ_fold_subgr"/>
</dbReference>
<gene>
    <name evidence="5" type="ORF">AAAT05_01120</name>
</gene>
<dbReference type="InterPro" id="IPR045006">
    <property type="entry name" value="CHLI-like"/>
</dbReference>
<keyword evidence="6" id="KW-1185">Reference proteome</keyword>
<dbReference type="Gene3D" id="3.40.50.300">
    <property type="entry name" value="P-loop containing nucleotide triphosphate hydrolases"/>
    <property type="match status" value="1"/>
</dbReference>
<comment type="similarity">
    <text evidence="1">Belongs to the Mg-chelatase subunits D/I family. ComM subfamily.</text>
</comment>
<dbReference type="CDD" id="cd00009">
    <property type="entry name" value="AAA"/>
    <property type="match status" value="1"/>
</dbReference>
<keyword evidence="2" id="KW-0547">Nucleotide-binding</keyword>
<dbReference type="InterPro" id="IPR001208">
    <property type="entry name" value="MCM_dom"/>
</dbReference>
<proteinExistence type="inferred from homology"/>
<dbReference type="RefSeq" id="WP_349181301.1">
    <property type="nucleotide sequence ID" value="NZ_JBBNGS010000002.1"/>
</dbReference>
<dbReference type="NCBIfam" id="TIGR00368">
    <property type="entry name" value="YifB family Mg chelatase-like AAA ATPase"/>
    <property type="match status" value="1"/>
</dbReference>
<dbReference type="SUPFAM" id="SSF54211">
    <property type="entry name" value="Ribosomal protein S5 domain 2-like"/>
    <property type="match status" value="1"/>
</dbReference>
<sequence>MAGGDSADVSVCVMSATLRGVEALPITVEVSLSGGIPGIDVIGTRDPSILEARSRVRCAINSAGFEMPRLKVTVNLAPGDVRKSGTAFDLPIAVGILIATRQVNPRIADEALFFGELALDGRVCPGRGEAAYVLLAEKLCGLAVLSDLTELVGPSAERVRLISNLSQLREGLDGLGLAVRGTSGQSPLASTPSSNLDFVDVVDQEMAKRAMVIAASGRHGMLMVGPPGAGKTMLARRMPGILPPLTEEERAEALLVHSVAGQPIEAIARGVRPFRAPHHSISAGGLVGGGRPVLPGEISLADKGVLFLDELPEFANNVLQSLRQPMEDREVRIVRVDGVYTFPCDFQLVAAANPCPCGHLGDPGYQCTCAPSRVQSYQAKIGGPLMDRIDVVCDVARPSSDKVIKGRVGLGTAEMALMVTEARERADWRRSRLDERDLRDPVASAHMGPEALETFEAYARRLCLGGRAIARVARVARTVADVEGHDEVVTGDLVEALGFRSRNMG</sequence>
<evidence type="ECO:0000256" key="1">
    <source>
        <dbReference type="ARBA" id="ARBA00006354"/>
    </source>
</evidence>
<evidence type="ECO:0000313" key="6">
    <source>
        <dbReference type="Proteomes" id="UP001478817"/>
    </source>
</evidence>
<dbReference type="PANTHER" id="PTHR32039:SF7">
    <property type="entry name" value="COMPETENCE PROTEIN COMM"/>
    <property type="match status" value="1"/>
</dbReference>
<dbReference type="InterPro" id="IPR004482">
    <property type="entry name" value="Mg_chelat-rel"/>
</dbReference>
<dbReference type="EMBL" id="JBBNGS010000002">
    <property type="protein sequence ID" value="MEQ2636955.1"/>
    <property type="molecule type" value="Genomic_DNA"/>
</dbReference>